<dbReference type="Proteomes" id="UP000824120">
    <property type="component" value="Chromosome 7"/>
</dbReference>
<sequence>MKSFFLQVSRKTLFKLGRKKNPKKNSASGSFSEVSRYCRMTSTTCPSSISSPFRACLKYLHASRTGTKEEVNPFGESPSVLGDARASVSSFYLPFKKGVSNSATQDSIMNIHNKIQITYAKINCALKDSSCDTLLLEILMLAILATCATSSSTKSI</sequence>
<keyword evidence="2" id="KW-1185">Reference proteome</keyword>
<name>A0A9J5Y3N2_SOLCO</name>
<reference evidence="1 2" key="1">
    <citation type="submission" date="2020-09" db="EMBL/GenBank/DDBJ databases">
        <title>De no assembly of potato wild relative species, Solanum commersonii.</title>
        <authorList>
            <person name="Cho K."/>
        </authorList>
    </citation>
    <scope>NUCLEOTIDE SEQUENCE [LARGE SCALE GENOMIC DNA]</scope>
    <source>
        <strain evidence="1">LZ3.2</strain>
        <tissue evidence="1">Leaf</tissue>
    </source>
</reference>
<comment type="caution">
    <text evidence="1">The sequence shown here is derived from an EMBL/GenBank/DDBJ whole genome shotgun (WGS) entry which is preliminary data.</text>
</comment>
<accession>A0A9J5Y3N2</accession>
<dbReference type="EMBL" id="JACXVP010000007">
    <property type="protein sequence ID" value="KAG5594570.1"/>
    <property type="molecule type" value="Genomic_DNA"/>
</dbReference>
<dbReference type="AlphaFoldDB" id="A0A9J5Y3N2"/>
<protein>
    <submittedName>
        <fullName evidence="1">Uncharacterized protein</fullName>
    </submittedName>
</protein>
<evidence type="ECO:0000313" key="2">
    <source>
        <dbReference type="Proteomes" id="UP000824120"/>
    </source>
</evidence>
<organism evidence="1 2">
    <name type="scientific">Solanum commersonii</name>
    <name type="common">Commerson's wild potato</name>
    <name type="synonym">Commerson's nightshade</name>
    <dbReference type="NCBI Taxonomy" id="4109"/>
    <lineage>
        <taxon>Eukaryota</taxon>
        <taxon>Viridiplantae</taxon>
        <taxon>Streptophyta</taxon>
        <taxon>Embryophyta</taxon>
        <taxon>Tracheophyta</taxon>
        <taxon>Spermatophyta</taxon>
        <taxon>Magnoliopsida</taxon>
        <taxon>eudicotyledons</taxon>
        <taxon>Gunneridae</taxon>
        <taxon>Pentapetalae</taxon>
        <taxon>asterids</taxon>
        <taxon>lamiids</taxon>
        <taxon>Solanales</taxon>
        <taxon>Solanaceae</taxon>
        <taxon>Solanoideae</taxon>
        <taxon>Solaneae</taxon>
        <taxon>Solanum</taxon>
    </lineage>
</organism>
<gene>
    <name evidence="1" type="ORF">H5410_035802</name>
</gene>
<proteinExistence type="predicted"/>
<evidence type="ECO:0000313" key="1">
    <source>
        <dbReference type="EMBL" id="KAG5594570.1"/>
    </source>
</evidence>